<proteinExistence type="predicted"/>
<dbReference type="Proteomes" id="UP001529085">
    <property type="component" value="Unassembled WGS sequence"/>
</dbReference>
<comment type="caution">
    <text evidence="1">The sequence shown here is derived from an EMBL/GenBank/DDBJ whole genome shotgun (WGS) entry which is preliminary data.</text>
</comment>
<sequence>MKLKFYSMLADYKVKVESFEKIAESKVNVKKMSNVFGHVGHASE</sequence>
<name>A0ABT6G5P5_9FLAO</name>
<accession>A0ABT6G5P5</accession>
<keyword evidence="2" id="KW-1185">Reference proteome</keyword>
<dbReference type="EMBL" id="JARSBN010000011">
    <property type="protein sequence ID" value="MDG4717303.1"/>
    <property type="molecule type" value="Genomic_DNA"/>
</dbReference>
<evidence type="ECO:0000313" key="1">
    <source>
        <dbReference type="EMBL" id="MDG4717303.1"/>
    </source>
</evidence>
<organism evidence="1 2">
    <name type="scientific">Winogradskyella marincola</name>
    <dbReference type="NCBI Taxonomy" id="3037795"/>
    <lineage>
        <taxon>Bacteria</taxon>
        <taxon>Pseudomonadati</taxon>
        <taxon>Bacteroidota</taxon>
        <taxon>Flavobacteriia</taxon>
        <taxon>Flavobacteriales</taxon>
        <taxon>Flavobacteriaceae</taxon>
        <taxon>Winogradskyella</taxon>
    </lineage>
</organism>
<gene>
    <name evidence="1" type="ORF">P7122_15550</name>
</gene>
<reference evidence="1 2" key="1">
    <citation type="submission" date="2023-03" db="EMBL/GenBank/DDBJ databases">
        <title>Strain YYF002 represents a novel species in the genus Winogradskyella isolated from seawater.</title>
        <authorList>
            <person name="Fu Z.-Y."/>
        </authorList>
    </citation>
    <scope>NUCLEOTIDE SEQUENCE [LARGE SCALE GENOMIC DNA]</scope>
    <source>
        <strain evidence="1 2">YYF002</strain>
    </source>
</reference>
<evidence type="ECO:0000313" key="2">
    <source>
        <dbReference type="Proteomes" id="UP001529085"/>
    </source>
</evidence>
<protein>
    <submittedName>
        <fullName evidence="1">Uncharacterized protein</fullName>
    </submittedName>
</protein>